<dbReference type="EMBL" id="JAINUG010000223">
    <property type="protein sequence ID" value="KAJ8386770.1"/>
    <property type="molecule type" value="Genomic_DNA"/>
</dbReference>
<proteinExistence type="predicted"/>
<evidence type="ECO:0000313" key="3">
    <source>
        <dbReference type="Proteomes" id="UP001221898"/>
    </source>
</evidence>
<sequence length="247" mass="27624">MSFQAPPSAAGGGFENDGRSDLRNETVTERRCHFRRGRPTLLIAPVLRRPVMETSNGCHCARRACLLHLPLPLSPSLMPLSIISTTAGRRRRRVSARRPREAALSDYTLRRGKRINRETVVLPSERRQVLWADRKPGVADGEVSATEPDGWQVAAKIAHKFPPRASNRCLEERRAPSHSLRFPSRLFKGLPARAHDLSAAVVVRKPPSGFQLLTWRAGGPARAQRSRRDRDKMGIAVLLVKSDDRTQ</sequence>
<dbReference type="Proteomes" id="UP001221898">
    <property type="component" value="Unassembled WGS sequence"/>
</dbReference>
<organism evidence="2 3">
    <name type="scientific">Aldrovandia affinis</name>
    <dbReference type="NCBI Taxonomy" id="143900"/>
    <lineage>
        <taxon>Eukaryota</taxon>
        <taxon>Metazoa</taxon>
        <taxon>Chordata</taxon>
        <taxon>Craniata</taxon>
        <taxon>Vertebrata</taxon>
        <taxon>Euteleostomi</taxon>
        <taxon>Actinopterygii</taxon>
        <taxon>Neopterygii</taxon>
        <taxon>Teleostei</taxon>
        <taxon>Notacanthiformes</taxon>
        <taxon>Halosauridae</taxon>
        <taxon>Aldrovandia</taxon>
    </lineage>
</organism>
<evidence type="ECO:0000313" key="2">
    <source>
        <dbReference type="EMBL" id="KAJ8386770.1"/>
    </source>
</evidence>
<protein>
    <submittedName>
        <fullName evidence="2">Uncharacterized protein</fullName>
    </submittedName>
</protein>
<dbReference type="AlphaFoldDB" id="A0AAD7RMH3"/>
<gene>
    <name evidence="2" type="ORF">AAFF_G00167190</name>
</gene>
<name>A0AAD7RMH3_9TELE</name>
<reference evidence="2" key="1">
    <citation type="journal article" date="2023" name="Science">
        <title>Genome structures resolve the early diversification of teleost fishes.</title>
        <authorList>
            <person name="Parey E."/>
            <person name="Louis A."/>
            <person name="Montfort J."/>
            <person name="Bouchez O."/>
            <person name="Roques C."/>
            <person name="Iampietro C."/>
            <person name="Lluch J."/>
            <person name="Castinel A."/>
            <person name="Donnadieu C."/>
            <person name="Desvignes T."/>
            <person name="Floi Bucao C."/>
            <person name="Jouanno E."/>
            <person name="Wen M."/>
            <person name="Mejri S."/>
            <person name="Dirks R."/>
            <person name="Jansen H."/>
            <person name="Henkel C."/>
            <person name="Chen W.J."/>
            <person name="Zahm M."/>
            <person name="Cabau C."/>
            <person name="Klopp C."/>
            <person name="Thompson A.W."/>
            <person name="Robinson-Rechavi M."/>
            <person name="Braasch I."/>
            <person name="Lecointre G."/>
            <person name="Bobe J."/>
            <person name="Postlethwait J.H."/>
            <person name="Berthelot C."/>
            <person name="Roest Crollius H."/>
            <person name="Guiguen Y."/>
        </authorList>
    </citation>
    <scope>NUCLEOTIDE SEQUENCE</scope>
    <source>
        <strain evidence="2">NC1722</strain>
    </source>
</reference>
<evidence type="ECO:0000256" key="1">
    <source>
        <dbReference type="SAM" id="MobiDB-lite"/>
    </source>
</evidence>
<keyword evidence="3" id="KW-1185">Reference proteome</keyword>
<accession>A0AAD7RMH3</accession>
<feature type="region of interest" description="Disordered" evidence="1">
    <location>
        <begin position="1"/>
        <end position="22"/>
    </location>
</feature>
<comment type="caution">
    <text evidence="2">The sequence shown here is derived from an EMBL/GenBank/DDBJ whole genome shotgun (WGS) entry which is preliminary data.</text>
</comment>